<dbReference type="Proteomes" id="UP001062846">
    <property type="component" value="Chromosome 1"/>
</dbReference>
<accession>A0ACC0Q5B9</accession>
<dbReference type="EMBL" id="CM046388">
    <property type="protein sequence ID" value="KAI8572955.1"/>
    <property type="molecule type" value="Genomic_DNA"/>
</dbReference>
<comment type="caution">
    <text evidence="1">The sequence shown here is derived from an EMBL/GenBank/DDBJ whole genome shotgun (WGS) entry which is preliminary data.</text>
</comment>
<name>A0ACC0Q5B9_RHOML</name>
<gene>
    <name evidence="1" type="ORF">RHMOL_Rhmol01G0241300</name>
</gene>
<evidence type="ECO:0000313" key="1">
    <source>
        <dbReference type="EMBL" id="KAI8572955.1"/>
    </source>
</evidence>
<reference evidence="1" key="1">
    <citation type="submission" date="2022-02" db="EMBL/GenBank/DDBJ databases">
        <title>Plant Genome Project.</title>
        <authorList>
            <person name="Zhang R.-G."/>
        </authorList>
    </citation>
    <scope>NUCLEOTIDE SEQUENCE</scope>
    <source>
        <strain evidence="1">AT1</strain>
    </source>
</reference>
<proteinExistence type="predicted"/>
<organism evidence="1 2">
    <name type="scientific">Rhododendron molle</name>
    <name type="common">Chinese azalea</name>
    <name type="synonym">Azalea mollis</name>
    <dbReference type="NCBI Taxonomy" id="49168"/>
    <lineage>
        <taxon>Eukaryota</taxon>
        <taxon>Viridiplantae</taxon>
        <taxon>Streptophyta</taxon>
        <taxon>Embryophyta</taxon>
        <taxon>Tracheophyta</taxon>
        <taxon>Spermatophyta</taxon>
        <taxon>Magnoliopsida</taxon>
        <taxon>eudicotyledons</taxon>
        <taxon>Gunneridae</taxon>
        <taxon>Pentapetalae</taxon>
        <taxon>asterids</taxon>
        <taxon>Ericales</taxon>
        <taxon>Ericaceae</taxon>
        <taxon>Ericoideae</taxon>
        <taxon>Rhodoreae</taxon>
        <taxon>Rhododendron</taxon>
    </lineage>
</organism>
<evidence type="ECO:0000313" key="2">
    <source>
        <dbReference type="Proteomes" id="UP001062846"/>
    </source>
</evidence>
<sequence length="310" mass="33877">MVVIVSAAATTIAPKSNLWTMATVSFTPWPSSSLSSLSSSLPPSSHRPILSCFLSPSHSLSKSHSSRPFSSSSSSLIWYTLPNKSRPTSFSTLALVDQQEPIVDEQEPFVAADPIGDDDSRDDGSVPNDNTLLKPCELDVCNLPRRFGTTELEDLFKPYGTVQSVEISRNAETGNSRGCGTVTMSSIGEAKDAIAALDGSDVGEREMRVKFKAIKPFKQKNSQIYEAPYRIYVGNLAWRVKPEDLKSHFSKFGTVNSAKVLYDRKDGKNRCYGFVSFSSPAESKAAASLSGTEFLGRTMLIREVEQKIEP</sequence>
<protein>
    <submittedName>
        <fullName evidence="1">Uncharacterized protein</fullName>
    </submittedName>
</protein>
<keyword evidence="2" id="KW-1185">Reference proteome</keyword>